<organism evidence="2">
    <name type="scientific">hydrothermal vent metagenome</name>
    <dbReference type="NCBI Taxonomy" id="652676"/>
    <lineage>
        <taxon>unclassified sequences</taxon>
        <taxon>metagenomes</taxon>
        <taxon>ecological metagenomes</taxon>
    </lineage>
</organism>
<reference evidence="2" key="1">
    <citation type="submission" date="2018-06" db="EMBL/GenBank/DDBJ databases">
        <authorList>
            <person name="Zhirakovskaya E."/>
        </authorList>
    </citation>
    <scope>NUCLEOTIDE SEQUENCE</scope>
</reference>
<dbReference type="InterPro" id="IPR001789">
    <property type="entry name" value="Sig_transdc_resp-reg_receiver"/>
</dbReference>
<sequence>MTAKQATVLVVEDDPNDVLLIQRAFKKAQLDLELQITNDGQEAIDFLSGVAPSSSESAVTSLRMILLDLKLPLKNGFEVLEWIRSHPDINSLPVIVLTSSKECPDVQRAYRLGANSYLVKPVVFQELAELIDRMSYYWTVHNETPCVTLS</sequence>
<dbReference type="GO" id="GO:0000160">
    <property type="term" value="P:phosphorelay signal transduction system"/>
    <property type="evidence" value="ECO:0007669"/>
    <property type="project" value="InterPro"/>
</dbReference>
<dbReference type="PROSITE" id="PS50110">
    <property type="entry name" value="RESPONSE_REGULATORY"/>
    <property type="match status" value="1"/>
</dbReference>
<feature type="domain" description="Response regulatory" evidence="1">
    <location>
        <begin position="7"/>
        <end position="135"/>
    </location>
</feature>
<dbReference type="AlphaFoldDB" id="A0A3B1DJ31"/>
<dbReference type="InterPro" id="IPR052893">
    <property type="entry name" value="TCS_response_regulator"/>
</dbReference>
<dbReference type="SUPFAM" id="SSF52172">
    <property type="entry name" value="CheY-like"/>
    <property type="match status" value="1"/>
</dbReference>
<dbReference type="Pfam" id="PF00072">
    <property type="entry name" value="Response_reg"/>
    <property type="match status" value="1"/>
</dbReference>
<accession>A0A3B1DJ31</accession>
<proteinExistence type="predicted"/>
<dbReference type="InterPro" id="IPR011006">
    <property type="entry name" value="CheY-like_superfamily"/>
</dbReference>
<name>A0A3B1DJ31_9ZZZZ</name>
<dbReference type="PANTHER" id="PTHR44520:SF1">
    <property type="entry name" value="TWO-COMPONENT SYSTEM REGULATORY PROTEIN"/>
    <property type="match status" value="1"/>
</dbReference>
<dbReference type="SMART" id="SM00448">
    <property type="entry name" value="REC"/>
    <property type="match status" value="1"/>
</dbReference>
<dbReference type="Gene3D" id="3.40.50.2300">
    <property type="match status" value="1"/>
</dbReference>
<dbReference type="PANTHER" id="PTHR44520">
    <property type="entry name" value="RESPONSE REGULATOR RCP1-RELATED"/>
    <property type="match status" value="1"/>
</dbReference>
<protein>
    <recommendedName>
        <fullName evidence="1">Response regulatory domain-containing protein</fullName>
    </recommendedName>
</protein>
<evidence type="ECO:0000313" key="2">
    <source>
        <dbReference type="EMBL" id="VAX42756.1"/>
    </source>
</evidence>
<evidence type="ECO:0000259" key="1">
    <source>
        <dbReference type="PROSITE" id="PS50110"/>
    </source>
</evidence>
<dbReference type="EMBL" id="UOGL01000687">
    <property type="protein sequence ID" value="VAX42756.1"/>
    <property type="molecule type" value="Genomic_DNA"/>
</dbReference>
<gene>
    <name evidence="2" type="ORF">MNBD_PLANCTO02-2162</name>
</gene>
<dbReference type="CDD" id="cd17557">
    <property type="entry name" value="REC_Rcp-like"/>
    <property type="match status" value="1"/>
</dbReference>